<dbReference type="AlphaFoldDB" id="A0A318T3K2"/>
<comment type="caution">
    <text evidence="1">The sequence shown here is derived from an EMBL/GenBank/DDBJ whole genome shotgun (WGS) entry which is preliminary data.</text>
</comment>
<accession>A0A318T3K2</accession>
<evidence type="ECO:0000313" key="1">
    <source>
        <dbReference type="EMBL" id="PYE86612.1"/>
    </source>
</evidence>
<evidence type="ECO:0000313" key="2">
    <source>
        <dbReference type="Proteomes" id="UP000247454"/>
    </source>
</evidence>
<dbReference type="Proteomes" id="UP000247454">
    <property type="component" value="Unassembled WGS sequence"/>
</dbReference>
<keyword evidence="2" id="KW-1185">Reference proteome</keyword>
<organism evidence="1 2">
    <name type="scientific">Phyllobacterium leguminum</name>
    <dbReference type="NCBI Taxonomy" id="314237"/>
    <lineage>
        <taxon>Bacteria</taxon>
        <taxon>Pseudomonadati</taxon>
        <taxon>Pseudomonadota</taxon>
        <taxon>Alphaproteobacteria</taxon>
        <taxon>Hyphomicrobiales</taxon>
        <taxon>Phyllobacteriaceae</taxon>
        <taxon>Phyllobacterium</taxon>
    </lineage>
</organism>
<reference evidence="1 2" key="1">
    <citation type="submission" date="2018-06" db="EMBL/GenBank/DDBJ databases">
        <title>Genomic Encyclopedia of Type Strains, Phase III (KMG-III): the genomes of soil and plant-associated and newly described type strains.</title>
        <authorList>
            <person name="Whitman W."/>
        </authorList>
    </citation>
    <scope>NUCLEOTIDE SEQUENCE [LARGE SCALE GENOMIC DNA]</scope>
    <source>
        <strain evidence="1 2">ORS 1419</strain>
    </source>
</reference>
<protein>
    <submittedName>
        <fullName evidence="1">Uncharacterized protein</fullName>
    </submittedName>
</protein>
<name>A0A318T3K2_9HYPH</name>
<dbReference type="EMBL" id="QJTF01000022">
    <property type="protein sequence ID" value="PYE86612.1"/>
    <property type="molecule type" value="Genomic_DNA"/>
</dbReference>
<sequence length="60" mass="6564">MAIPFISSFEAWLTRAPQDEGEGALRLKAYRVECPSPLPSPRKQGEGDVSLAASFFSYST</sequence>
<gene>
    <name evidence="1" type="ORF">C7477_12238</name>
</gene>
<proteinExistence type="predicted"/>